<evidence type="ECO:0000256" key="3">
    <source>
        <dbReference type="ARBA" id="ARBA00022771"/>
    </source>
</evidence>
<name>A0A7U2F925_PHANO</name>
<keyword evidence="1" id="KW-0479">Metal-binding</keyword>
<feature type="domain" description="C2H2-type" evidence="8">
    <location>
        <begin position="417"/>
        <end position="445"/>
    </location>
</feature>
<dbReference type="InterPro" id="IPR013087">
    <property type="entry name" value="Znf_C2H2_type"/>
</dbReference>
<evidence type="ECO:0000313" key="10">
    <source>
        <dbReference type="Proteomes" id="UP000663193"/>
    </source>
</evidence>
<organism evidence="9 10">
    <name type="scientific">Phaeosphaeria nodorum (strain SN15 / ATCC MYA-4574 / FGSC 10173)</name>
    <name type="common">Glume blotch fungus</name>
    <name type="synonym">Parastagonospora nodorum</name>
    <dbReference type="NCBI Taxonomy" id="321614"/>
    <lineage>
        <taxon>Eukaryota</taxon>
        <taxon>Fungi</taxon>
        <taxon>Dikarya</taxon>
        <taxon>Ascomycota</taxon>
        <taxon>Pezizomycotina</taxon>
        <taxon>Dothideomycetes</taxon>
        <taxon>Pleosporomycetidae</taxon>
        <taxon>Pleosporales</taxon>
        <taxon>Pleosporineae</taxon>
        <taxon>Phaeosphaeriaceae</taxon>
        <taxon>Parastagonospora</taxon>
    </lineage>
</organism>
<keyword evidence="3 6" id="KW-0863">Zinc-finger</keyword>
<protein>
    <recommendedName>
        <fullName evidence="5">C2H2 type master regulator of conidiophore development brlA</fullName>
    </recommendedName>
</protein>
<keyword evidence="2" id="KW-0677">Repeat</keyword>
<accession>A0A7U2F925</accession>
<reference evidence="10" key="1">
    <citation type="journal article" date="2021" name="BMC Genomics">
        <title>Chromosome-level genome assembly and manually-curated proteome of model necrotroph Parastagonospora nodorum Sn15 reveals a genome-wide trove of candidate effector homologs, and redundancy of virulence-related functions within an accessory chromosome.</title>
        <authorList>
            <person name="Bertazzoni S."/>
            <person name="Jones D.A.B."/>
            <person name="Phan H.T."/>
            <person name="Tan K.-C."/>
            <person name="Hane J.K."/>
        </authorList>
    </citation>
    <scope>NUCLEOTIDE SEQUENCE [LARGE SCALE GENOMIC DNA]</scope>
    <source>
        <strain evidence="10">SN15 / ATCC MYA-4574 / FGSC 10173)</strain>
    </source>
</reference>
<dbReference type="Gene3D" id="3.30.160.60">
    <property type="entry name" value="Classic Zinc Finger"/>
    <property type="match status" value="2"/>
</dbReference>
<dbReference type="SUPFAM" id="SSF57667">
    <property type="entry name" value="beta-beta-alpha zinc fingers"/>
    <property type="match status" value="1"/>
</dbReference>
<dbReference type="SMART" id="SM00355">
    <property type="entry name" value="ZnF_C2H2"/>
    <property type="match status" value="3"/>
</dbReference>
<dbReference type="GO" id="GO:0006357">
    <property type="term" value="P:regulation of transcription by RNA polymerase II"/>
    <property type="evidence" value="ECO:0007669"/>
    <property type="project" value="UniProtKB-ARBA"/>
</dbReference>
<dbReference type="Pfam" id="PF00096">
    <property type="entry name" value="zf-C2H2"/>
    <property type="match status" value="1"/>
</dbReference>
<keyword evidence="10" id="KW-1185">Reference proteome</keyword>
<feature type="transmembrane region" description="Helical" evidence="7">
    <location>
        <begin position="21"/>
        <end position="48"/>
    </location>
</feature>
<keyword evidence="7" id="KW-0472">Membrane</keyword>
<evidence type="ECO:0000256" key="1">
    <source>
        <dbReference type="ARBA" id="ARBA00022723"/>
    </source>
</evidence>
<dbReference type="OMA" id="AMAGTHY"/>
<evidence type="ECO:0000256" key="4">
    <source>
        <dbReference type="ARBA" id="ARBA00022833"/>
    </source>
</evidence>
<dbReference type="PROSITE" id="PS50157">
    <property type="entry name" value="ZINC_FINGER_C2H2_2"/>
    <property type="match status" value="2"/>
</dbReference>
<evidence type="ECO:0000256" key="2">
    <source>
        <dbReference type="ARBA" id="ARBA00022737"/>
    </source>
</evidence>
<gene>
    <name evidence="9" type="ORF">JI435_093110</name>
</gene>
<proteinExistence type="predicted"/>
<keyword evidence="7" id="KW-0812">Transmembrane</keyword>
<dbReference type="EMBL" id="CP069033">
    <property type="protein sequence ID" value="QRD00777.1"/>
    <property type="molecule type" value="Genomic_DNA"/>
</dbReference>
<evidence type="ECO:0000256" key="6">
    <source>
        <dbReference type="PROSITE-ProRule" id="PRU00042"/>
    </source>
</evidence>
<dbReference type="KEGG" id="pno:SNOG_09311"/>
<dbReference type="OrthoDB" id="3787728at2759"/>
<feature type="transmembrane region" description="Helical" evidence="7">
    <location>
        <begin position="144"/>
        <end position="177"/>
    </location>
</feature>
<evidence type="ECO:0000256" key="7">
    <source>
        <dbReference type="SAM" id="Phobius"/>
    </source>
</evidence>
<dbReference type="PANTHER" id="PTHR14003:SF19">
    <property type="entry name" value="YY2 TRANSCRIPTION FACTOR"/>
    <property type="match status" value="1"/>
</dbReference>
<keyword evidence="4" id="KW-0862">Zinc</keyword>
<dbReference type="AlphaFoldDB" id="A0A7U2F925"/>
<evidence type="ECO:0000259" key="8">
    <source>
        <dbReference type="PROSITE" id="PS50157"/>
    </source>
</evidence>
<feature type="domain" description="C2H2-type" evidence="8">
    <location>
        <begin position="387"/>
        <end position="416"/>
    </location>
</feature>
<keyword evidence="7" id="KW-1133">Transmembrane helix</keyword>
<dbReference type="PANTHER" id="PTHR14003">
    <property type="entry name" value="TRANSCRIPTIONAL REPRESSOR PROTEIN YY"/>
    <property type="match status" value="1"/>
</dbReference>
<evidence type="ECO:0000256" key="5">
    <source>
        <dbReference type="ARBA" id="ARBA00044085"/>
    </source>
</evidence>
<dbReference type="GO" id="GO:0008270">
    <property type="term" value="F:zinc ion binding"/>
    <property type="evidence" value="ECO:0007669"/>
    <property type="project" value="UniProtKB-KW"/>
</dbReference>
<dbReference type="InterPro" id="IPR036236">
    <property type="entry name" value="Znf_C2H2_sf"/>
</dbReference>
<feature type="transmembrane region" description="Helical" evidence="7">
    <location>
        <begin position="117"/>
        <end position="138"/>
    </location>
</feature>
<dbReference type="Proteomes" id="UP000663193">
    <property type="component" value="Chromosome 11"/>
</dbReference>
<sequence>MSSTKPKSNRHPSAYNAELRLRNFGVFSIVALRDYTILIIFVGTFWFWIQAIPATVPIPFPMRWACIVAFWLETISKNAFFFKIITALAAQCISKIEDENHSRDCDLATRTTNLEDWILANFCVIAGLSSIGLTAQYWRRVLSLMVQFLMNIITLGIWMSFCWTLIIGGLLSLFWFIKWTIRRYRKAKGIEQDEAWRFLIAGSAIRMYNISQGPKADRVLEQVLEVSDFMFQGLTALPKFWLDIIGFHIGRGPFFKEDNEKEPQDHEEAYFHPSVFEQEPNPVIFAHLRGEPLSSPDSGRAEAKNTSECHLMDTAEIDGGVFPEVDVHIDDTIGPKNVQKTPFVPSHNCPTTISVNLSSFQCTECLYVARKKNKLNKHIKQKHERPYGCAHYGCKQTFGLRTHLERHQTTHTEKKEFECSNVFCKTQFTREDNLKRHIKGCIAST</sequence>
<dbReference type="PROSITE" id="PS00028">
    <property type="entry name" value="ZINC_FINGER_C2H2_1"/>
    <property type="match status" value="1"/>
</dbReference>
<dbReference type="VEuPathDB" id="FungiDB:JI435_093110"/>
<evidence type="ECO:0000313" key="9">
    <source>
        <dbReference type="EMBL" id="QRD00777.1"/>
    </source>
</evidence>
<dbReference type="RefSeq" id="XP_001799606.1">
    <property type="nucleotide sequence ID" value="XM_001799554.1"/>
</dbReference>